<keyword evidence="4" id="KW-0614">Plasmid</keyword>
<dbReference type="RefSeq" id="WP_349282069.1">
    <property type="nucleotide sequence ID" value="NZ_CBCSCU010000051.1"/>
</dbReference>
<dbReference type="PANTHER" id="PTHR16943">
    <property type="entry name" value="2-METHYLCITRATE DEHYDRATASE-RELATED"/>
    <property type="match status" value="1"/>
</dbReference>
<geneLocation type="plasmid" evidence="4">
    <name>p1</name>
</geneLocation>
<dbReference type="InterPro" id="IPR045337">
    <property type="entry name" value="MmgE_PrpD_C"/>
</dbReference>
<dbReference type="InterPro" id="IPR036148">
    <property type="entry name" value="MmgE/PrpD_sf"/>
</dbReference>
<dbReference type="PANTHER" id="PTHR16943:SF8">
    <property type="entry name" value="2-METHYLCITRATE DEHYDRATASE"/>
    <property type="match status" value="1"/>
</dbReference>
<dbReference type="EMBL" id="CP157676">
    <property type="protein sequence ID" value="XBP72470.1"/>
    <property type="molecule type" value="Genomic_DNA"/>
</dbReference>
<evidence type="ECO:0000259" key="3">
    <source>
        <dbReference type="Pfam" id="PF19305"/>
    </source>
</evidence>
<evidence type="ECO:0000256" key="1">
    <source>
        <dbReference type="ARBA" id="ARBA00006174"/>
    </source>
</evidence>
<dbReference type="InterPro" id="IPR005656">
    <property type="entry name" value="MmgE_PrpD"/>
</dbReference>
<dbReference type="SUPFAM" id="SSF103378">
    <property type="entry name" value="2-methylcitrate dehydratase PrpD"/>
    <property type="match status" value="1"/>
</dbReference>
<feature type="domain" description="MmgE/PrpD C-terminal" evidence="3">
    <location>
        <begin position="278"/>
        <end position="428"/>
    </location>
</feature>
<name>A0AAU7LY78_9BURK</name>
<dbReference type="Gene3D" id="1.10.4100.10">
    <property type="entry name" value="2-methylcitrate dehydratase PrpD"/>
    <property type="match status" value="1"/>
</dbReference>
<dbReference type="InterPro" id="IPR042183">
    <property type="entry name" value="MmgE/PrpD_sf_1"/>
</dbReference>
<protein>
    <submittedName>
        <fullName evidence="4">MmgE/PrpD family protein</fullName>
    </submittedName>
</protein>
<dbReference type="Gene3D" id="3.30.1330.120">
    <property type="entry name" value="2-methylcitrate dehydratase PrpD"/>
    <property type="match status" value="1"/>
</dbReference>
<dbReference type="GO" id="GO:0016829">
    <property type="term" value="F:lyase activity"/>
    <property type="evidence" value="ECO:0007669"/>
    <property type="project" value="InterPro"/>
</dbReference>
<dbReference type="Pfam" id="PF03972">
    <property type="entry name" value="MmgE_PrpD_N"/>
    <property type="match status" value="1"/>
</dbReference>
<dbReference type="InterPro" id="IPR045336">
    <property type="entry name" value="MmgE_PrpD_N"/>
</dbReference>
<dbReference type="InterPro" id="IPR042188">
    <property type="entry name" value="MmgE/PrpD_sf_2"/>
</dbReference>
<feature type="domain" description="MmgE/PrpD N-terminal" evidence="2">
    <location>
        <begin position="17"/>
        <end position="251"/>
    </location>
</feature>
<evidence type="ECO:0000313" key="4">
    <source>
        <dbReference type="EMBL" id="XBP72470.1"/>
    </source>
</evidence>
<reference evidence="4" key="1">
    <citation type="submission" date="2024-05" db="EMBL/GenBank/DDBJ databases">
        <authorList>
            <person name="Bunk B."/>
            <person name="Swiderski J."/>
            <person name="Sproer C."/>
            <person name="Thiel V."/>
        </authorList>
    </citation>
    <scope>NUCLEOTIDE SEQUENCE</scope>
    <source>
        <strain evidence="4">DSM 17735</strain>
        <plasmid evidence="4">p1</plasmid>
    </source>
</reference>
<sequence>MIAVPLTRVLVQTLRSLHGDILAPHVVRSTKLHIADSTGIALAGRREAVLMSILLDAVGPLSVGAAHGCSVLGGTERLPLPAAAFANAALAHLLDYDDIHDLARLHPTTVTFPAALAAAELVGAHGDRIVSAVALGNELMCRLALLCSPTAKGPGADWFLTQLFGYAGAALAAGIVLGLTDDELVSAIGFAYMQSAGGKEAGFGVGSNARAIYPAFAAMGGMTAALLARSGLVGPEGSLDGAAGLLRIYLGLESTPELRKQLLQTERWHATDTSFKPWPCCRLSHPYVAAALQLQAHTDFRKIERVVVSVNGSANRLCQPLAQRRRPQTLQDAKYSIPYMTAFSLVHGEVTLANLHEASLADVAVLALADRIEVDASLPDNPGHPPARIRIELPGESKTSGEISSPLLELDTSQVHSKFIDCASYAGHADAQGLWRMLLELEQVSAADFLNAARIPPSA</sequence>
<accession>A0AAU7LY78</accession>
<proteinExistence type="inferred from homology"/>
<dbReference type="Pfam" id="PF19305">
    <property type="entry name" value="MmgE_PrpD_C"/>
    <property type="match status" value="1"/>
</dbReference>
<dbReference type="AlphaFoldDB" id="A0AAU7LY78"/>
<comment type="similarity">
    <text evidence="1">Belongs to the PrpD family.</text>
</comment>
<gene>
    <name evidence="4" type="ORF">ABLV49_22380</name>
</gene>
<evidence type="ECO:0000259" key="2">
    <source>
        <dbReference type="Pfam" id="PF03972"/>
    </source>
</evidence>
<organism evidence="4">
    <name type="scientific">Polaromonas hydrogenivorans</name>
    <dbReference type="NCBI Taxonomy" id="335476"/>
    <lineage>
        <taxon>Bacteria</taxon>
        <taxon>Pseudomonadati</taxon>
        <taxon>Pseudomonadota</taxon>
        <taxon>Betaproteobacteria</taxon>
        <taxon>Burkholderiales</taxon>
        <taxon>Comamonadaceae</taxon>
        <taxon>Polaromonas</taxon>
    </lineage>
</organism>